<evidence type="ECO:0000313" key="2">
    <source>
        <dbReference type="EMBL" id="QHT16884.1"/>
    </source>
</evidence>
<organism evidence="2">
    <name type="scientific">viral metagenome</name>
    <dbReference type="NCBI Taxonomy" id="1070528"/>
    <lineage>
        <taxon>unclassified sequences</taxon>
        <taxon>metagenomes</taxon>
        <taxon>organismal metagenomes</taxon>
    </lineage>
</organism>
<evidence type="ECO:0000259" key="1">
    <source>
        <dbReference type="Pfam" id="PF00293"/>
    </source>
</evidence>
<dbReference type="Pfam" id="PF00293">
    <property type="entry name" value="NUDIX"/>
    <property type="match status" value="1"/>
</dbReference>
<dbReference type="AlphaFoldDB" id="A0A6C0DKQ7"/>
<protein>
    <recommendedName>
        <fullName evidence="1">Nudix hydrolase domain-containing protein</fullName>
    </recommendedName>
</protein>
<accession>A0A6C0DKQ7</accession>
<dbReference type="Gene3D" id="3.90.79.10">
    <property type="entry name" value="Nucleoside Triphosphate Pyrophosphohydrolase"/>
    <property type="match status" value="1"/>
</dbReference>
<proteinExistence type="predicted"/>
<dbReference type="SUPFAM" id="SSF55811">
    <property type="entry name" value="Nudix"/>
    <property type="match status" value="1"/>
</dbReference>
<dbReference type="InterPro" id="IPR000086">
    <property type="entry name" value="NUDIX_hydrolase_dom"/>
</dbReference>
<dbReference type="InterPro" id="IPR015797">
    <property type="entry name" value="NUDIX_hydrolase-like_dom_sf"/>
</dbReference>
<sequence length="219" mass="25663">MEEFYDVRKGSYILAIMPVSSFMKENGAMKLDCGIYFIKKDYDGTPTKETCALLGIPLLNVTDFLDETCAFVTSIKQDRNLSYIKDIHKLSVKHVQKPISKFKDFFKREDTDELLLFNIEPKGEGLYEDKYPEPRITIPGGGMEEQDLRDFEKCGIREFEEETGLNISKSYEKISREKIKRGFKFTHFSSNRNNLKMFLIKNKYDNKKSISMYYLVRIE</sequence>
<reference evidence="2" key="1">
    <citation type="journal article" date="2020" name="Nature">
        <title>Giant virus diversity and host interactions through global metagenomics.</title>
        <authorList>
            <person name="Schulz F."/>
            <person name="Roux S."/>
            <person name="Paez-Espino D."/>
            <person name="Jungbluth S."/>
            <person name="Walsh D.A."/>
            <person name="Denef V.J."/>
            <person name="McMahon K.D."/>
            <person name="Konstantinidis K.T."/>
            <person name="Eloe-Fadrosh E.A."/>
            <person name="Kyrpides N.C."/>
            <person name="Woyke T."/>
        </authorList>
    </citation>
    <scope>NUCLEOTIDE SEQUENCE</scope>
    <source>
        <strain evidence="2">GVMAG-M-3300023174-207</strain>
    </source>
</reference>
<dbReference type="EMBL" id="MN739627">
    <property type="protein sequence ID" value="QHT16884.1"/>
    <property type="molecule type" value="Genomic_DNA"/>
</dbReference>
<feature type="domain" description="Nudix hydrolase" evidence="1">
    <location>
        <begin position="130"/>
        <end position="188"/>
    </location>
</feature>
<name>A0A6C0DKQ7_9ZZZZ</name>